<dbReference type="PANTHER" id="PTHR33233">
    <property type="entry name" value="ENDONUCLEASE/EXONUCLEASE/PHOSPHATASE"/>
    <property type="match status" value="1"/>
</dbReference>
<evidence type="ECO:0000313" key="1">
    <source>
        <dbReference type="EnsemblPlants" id="cds.evm.model.10.1557"/>
    </source>
</evidence>
<reference evidence="1" key="1">
    <citation type="submission" date="2021-03" db="UniProtKB">
        <authorList>
            <consortium name="EnsemblPlants"/>
        </authorList>
    </citation>
    <scope>IDENTIFICATION</scope>
</reference>
<keyword evidence="2" id="KW-1185">Reference proteome</keyword>
<dbReference type="Proteomes" id="UP000596661">
    <property type="component" value="Unassembled WGS sequence"/>
</dbReference>
<dbReference type="EnsemblPlants" id="evm.model.10.1557">
    <property type="protein sequence ID" value="cds.evm.model.10.1557"/>
    <property type="gene ID" value="evm.TU.10.1557"/>
</dbReference>
<dbReference type="PANTHER" id="PTHR33233:SF17">
    <property type="entry name" value="DUF4283 DOMAIN-CONTAINING PROTEIN"/>
    <property type="match status" value="1"/>
</dbReference>
<name>A0A803QK49_CANSA</name>
<sequence length="159" mass="18040">MAKKKRIIRKTITRSDPLAVPEFEDELEGSITVSTAPGEGSFNSDAIQTGELLETRAEREVEQERNEVQKSPSWAKEVEKESFQASAKQQWQSFTSGKISYDKLKLRFTEPVVKEGKKIAMINIEEVKIQATNWSSSVICMVLGANPPFIVFERFIERV</sequence>
<dbReference type="AlphaFoldDB" id="A0A803QK49"/>
<protein>
    <submittedName>
        <fullName evidence="1">Uncharacterized protein</fullName>
    </submittedName>
</protein>
<accession>A0A803QK49</accession>
<proteinExistence type="predicted"/>
<organism evidence="1 2">
    <name type="scientific">Cannabis sativa</name>
    <name type="common">Hemp</name>
    <name type="synonym">Marijuana</name>
    <dbReference type="NCBI Taxonomy" id="3483"/>
    <lineage>
        <taxon>Eukaryota</taxon>
        <taxon>Viridiplantae</taxon>
        <taxon>Streptophyta</taxon>
        <taxon>Embryophyta</taxon>
        <taxon>Tracheophyta</taxon>
        <taxon>Spermatophyta</taxon>
        <taxon>Magnoliopsida</taxon>
        <taxon>eudicotyledons</taxon>
        <taxon>Gunneridae</taxon>
        <taxon>Pentapetalae</taxon>
        <taxon>rosids</taxon>
        <taxon>fabids</taxon>
        <taxon>Rosales</taxon>
        <taxon>Cannabaceae</taxon>
        <taxon>Cannabis</taxon>
    </lineage>
</organism>
<dbReference type="EMBL" id="UZAU01000821">
    <property type="status" value="NOT_ANNOTATED_CDS"/>
    <property type="molecule type" value="Genomic_DNA"/>
</dbReference>
<evidence type="ECO:0000313" key="2">
    <source>
        <dbReference type="Proteomes" id="UP000596661"/>
    </source>
</evidence>
<dbReference type="Gramene" id="evm.model.10.1557">
    <property type="protein sequence ID" value="cds.evm.model.10.1557"/>
    <property type="gene ID" value="evm.TU.10.1557"/>
</dbReference>